<proteinExistence type="predicted"/>
<dbReference type="AlphaFoldDB" id="A0A6L2KWU5"/>
<sequence length="140" mass="16080">MSLLRIVPSALEKYLRKLAKHPVIKRSEELHVYLQVQGKLPLFKTTDLASRMLDGVVKLPKQLFGESVVSATVDPNEVVQPAIDGRDLLRMFKQLRQSVRNDWGRAKPLVVEEDKEFLDTRKKLQDLETELTNVSQQCLK</sequence>
<dbReference type="GO" id="GO:0031410">
    <property type="term" value="C:cytoplasmic vesicle"/>
    <property type="evidence" value="ECO:0007669"/>
    <property type="project" value="UniProtKB-ARBA"/>
</dbReference>
<dbReference type="InterPro" id="IPR036871">
    <property type="entry name" value="PX_dom_sf"/>
</dbReference>
<name>A0A6L2KWU5_TANCI</name>
<gene>
    <name evidence="2" type="ORF">Tci_025437</name>
</gene>
<organism evidence="2">
    <name type="scientific">Tanacetum cinerariifolium</name>
    <name type="common">Dalmatian daisy</name>
    <name type="synonym">Chrysanthemum cinerariifolium</name>
    <dbReference type="NCBI Taxonomy" id="118510"/>
    <lineage>
        <taxon>Eukaryota</taxon>
        <taxon>Viridiplantae</taxon>
        <taxon>Streptophyta</taxon>
        <taxon>Embryophyta</taxon>
        <taxon>Tracheophyta</taxon>
        <taxon>Spermatophyta</taxon>
        <taxon>Magnoliopsida</taxon>
        <taxon>eudicotyledons</taxon>
        <taxon>Gunneridae</taxon>
        <taxon>Pentapetalae</taxon>
        <taxon>asterids</taxon>
        <taxon>campanulids</taxon>
        <taxon>Asterales</taxon>
        <taxon>Asteraceae</taxon>
        <taxon>Asteroideae</taxon>
        <taxon>Anthemideae</taxon>
        <taxon>Anthemidinae</taxon>
        <taxon>Tanacetum</taxon>
    </lineage>
</organism>
<dbReference type="PANTHER" id="PTHR46757:SF2">
    <property type="entry name" value="OS05G0346100 PROTEIN"/>
    <property type="match status" value="1"/>
</dbReference>
<keyword evidence="1" id="KW-0175">Coiled coil</keyword>
<dbReference type="EMBL" id="BKCJ010003176">
    <property type="protein sequence ID" value="GEU53459.1"/>
    <property type="molecule type" value="Genomic_DNA"/>
</dbReference>
<dbReference type="InterPro" id="IPR044279">
    <property type="entry name" value="SNX2A/B"/>
</dbReference>
<evidence type="ECO:0000256" key="1">
    <source>
        <dbReference type="SAM" id="Coils"/>
    </source>
</evidence>
<reference evidence="2" key="1">
    <citation type="journal article" date="2019" name="Sci. Rep.">
        <title>Draft genome of Tanacetum cinerariifolium, the natural source of mosquito coil.</title>
        <authorList>
            <person name="Yamashiro T."/>
            <person name="Shiraishi A."/>
            <person name="Satake H."/>
            <person name="Nakayama K."/>
        </authorList>
    </citation>
    <scope>NUCLEOTIDE SEQUENCE</scope>
</reference>
<protein>
    <submittedName>
        <fullName evidence="2">Sorting nexin 2B</fullName>
    </submittedName>
</protein>
<feature type="coiled-coil region" evidence="1">
    <location>
        <begin position="110"/>
        <end position="137"/>
    </location>
</feature>
<accession>A0A6L2KWU5</accession>
<dbReference type="PANTHER" id="PTHR46757">
    <property type="entry name" value="SORTING NEXIN-RELATED"/>
    <property type="match status" value="1"/>
</dbReference>
<dbReference type="GO" id="GO:0035091">
    <property type="term" value="F:phosphatidylinositol binding"/>
    <property type="evidence" value="ECO:0007669"/>
    <property type="project" value="InterPro"/>
</dbReference>
<comment type="caution">
    <text evidence="2">The sequence shown here is derived from an EMBL/GenBank/DDBJ whole genome shotgun (WGS) entry which is preliminary data.</text>
</comment>
<evidence type="ECO:0000313" key="2">
    <source>
        <dbReference type="EMBL" id="GEU53459.1"/>
    </source>
</evidence>
<dbReference type="Gene3D" id="3.30.1520.10">
    <property type="entry name" value="Phox-like domain"/>
    <property type="match status" value="1"/>
</dbReference>